<keyword evidence="2" id="KW-0808">Transferase</keyword>
<evidence type="ECO:0000256" key="5">
    <source>
        <dbReference type="ARBA" id="ARBA00023316"/>
    </source>
</evidence>
<feature type="domain" description="L,D-TPase catalytic" evidence="8">
    <location>
        <begin position="167"/>
        <end position="261"/>
    </location>
</feature>
<accession>F4QF57</accession>
<sequence length="286" mass="31173">MTHLTKIVVLVISLLLGLTVSQSTTYPCPFYRSLSLASPVVSGDDVIILQGLLARSVPDLPISGIFDEFTEVCLMKYQSMYNIAITGILDVNTANSILLTNGDDGYTDNGQIPPGFKYKVHVPVYRNRSIETTATLYDDQLNVLHSFTVRTEGQLNTDGSAMNQFCGDGATPTGLMTFDLNSAEPDPAAFGPYPVNRAVQGIAGNAFLLISNVRDGILMHTGQWTGWNPSMPMPNSHGCVHGHPEDIDTVWNILTSNLNVYVRNNTFGALPYLYQPQGVLSIELID</sequence>
<dbReference type="KEGG" id="dfa:DFA_11980"/>
<gene>
    <name evidence="9" type="ORF">DFA_11980</name>
</gene>
<evidence type="ECO:0008006" key="11">
    <source>
        <dbReference type="Google" id="ProtNLM"/>
    </source>
</evidence>
<evidence type="ECO:0000256" key="2">
    <source>
        <dbReference type="ARBA" id="ARBA00022679"/>
    </source>
</evidence>
<dbReference type="InterPro" id="IPR002477">
    <property type="entry name" value="Peptidoglycan-bd-like"/>
</dbReference>
<dbReference type="Pfam" id="PF03734">
    <property type="entry name" value="YkuD"/>
    <property type="match status" value="1"/>
</dbReference>
<dbReference type="GO" id="GO:0016740">
    <property type="term" value="F:transferase activity"/>
    <property type="evidence" value="ECO:0007669"/>
    <property type="project" value="UniProtKB-KW"/>
</dbReference>
<dbReference type="InterPro" id="IPR036366">
    <property type="entry name" value="PGBDSf"/>
</dbReference>
<proteinExistence type="predicted"/>
<keyword evidence="10" id="KW-1185">Reference proteome</keyword>
<evidence type="ECO:0000259" key="7">
    <source>
        <dbReference type="Pfam" id="PF01471"/>
    </source>
</evidence>
<dbReference type="InterPro" id="IPR038063">
    <property type="entry name" value="Transpep_catalytic_dom"/>
</dbReference>
<dbReference type="OrthoDB" id="14788at2759"/>
<dbReference type="EMBL" id="GL883029">
    <property type="protein sequence ID" value="EGG14211.1"/>
    <property type="molecule type" value="Genomic_DNA"/>
</dbReference>
<feature type="domain" description="Peptidoglycan binding-like" evidence="7">
    <location>
        <begin position="42"/>
        <end position="95"/>
    </location>
</feature>
<dbReference type="CDD" id="cd16913">
    <property type="entry name" value="YkuD_like"/>
    <property type="match status" value="1"/>
</dbReference>
<keyword evidence="5" id="KW-0961">Cell wall biogenesis/degradation</keyword>
<dbReference type="AlphaFoldDB" id="F4QF57"/>
<name>F4QF57_CACFS</name>
<evidence type="ECO:0000256" key="3">
    <source>
        <dbReference type="ARBA" id="ARBA00022960"/>
    </source>
</evidence>
<evidence type="ECO:0000256" key="4">
    <source>
        <dbReference type="ARBA" id="ARBA00022984"/>
    </source>
</evidence>
<dbReference type="InterPro" id="IPR005490">
    <property type="entry name" value="LD_TPept_cat_dom"/>
</dbReference>
<dbReference type="GO" id="GO:0071555">
    <property type="term" value="P:cell wall organization"/>
    <property type="evidence" value="ECO:0007669"/>
    <property type="project" value="UniProtKB-KW"/>
</dbReference>
<dbReference type="OMA" id="CPFYRSL"/>
<keyword evidence="4" id="KW-0573">Peptidoglycan synthesis</keyword>
<organism evidence="9 10">
    <name type="scientific">Cavenderia fasciculata</name>
    <name type="common">Slime mold</name>
    <name type="synonym">Dictyostelium fasciculatum</name>
    <dbReference type="NCBI Taxonomy" id="261658"/>
    <lineage>
        <taxon>Eukaryota</taxon>
        <taxon>Amoebozoa</taxon>
        <taxon>Evosea</taxon>
        <taxon>Eumycetozoa</taxon>
        <taxon>Dictyostelia</taxon>
        <taxon>Acytosteliales</taxon>
        <taxon>Cavenderiaceae</taxon>
        <taxon>Cavenderia</taxon>
    </lineage>
</organism>
<dbReference type="SUPFAM" id="SSF47090">
    <property type="entry name" value="PGBD-like"/>
    <property type="match status" value="1"/>
</dbReference>
<evidence type="ECO:0000313" key="10">
    <source>
        <dbReference type="Proteomes" id="UP000007797"/>
    </source>
</evidence>
<dbReference type="Gene3D" id="1.10.101.10">
    <property type="entry name" value="PGBD-like superfamily/PGBD"/>
    <property type="match status" value="1"/>
</dbReference>
<comment type="pathway">
    <text evidence="1">Cell wall biogenesis; peptidoglycan biosynthesis.</text>
</comment>
<dbReference type="Pfam" id="PF01471">
    <property type="entry name" value="PG_binding_1"/>
    <property type="match status" value="1"/>
</dbReference>
<keyword evidence="6" id="KW-0732">Signal</keyword>
<feature type="signal peptide" evidence="6">
    <location>
        <begin position="1"/>
        <end position="21"/>
    </location>
</feature>
<keyword evidence="3" id="KW-0133">Cell shape</keyword>
<evidence type="ECO:0000313" key="9">
    <source>
        <dbReference type="EMBL" id="EGG14211.1"/>
    </source>
</evidence>
<evidence type="ECO:0000259" key="8">
    <source>
        <dbReference type="Pfam" id="PF03734"/>
    </source>
</evidence>
<evidence type="ECO:0000256" key="1">
    <source>
        <dbReference type="ARBA" id="ARBA00004752"/>
    </source>
</evidence>
<dbReference type="Gene3D" id="2.40.440.10">
    <property type="entry name" value="L,D-transpeptidase catalytic domain-like"/>
    <property type="match status" value="1"/>
</dbReference>
<dbReference type="SUPFAM" id="SSF141523">
    <property type="entry name" value="L,D-transpeptidase catalytic domain-like"/>
    <property type="match status" value="1"/>
</dbReference>
<feature type="chain" id="PRO_5003320796" description="Peptidoglycan binding-like domain-containing protein" evidence="6">
    <location>
        <begin position="22"/>
        <end position="286"/>
    </location>
</feature>
<protein>
    <recommendedName>
        <fullName evidence="11">Peptidoglycan binding-like domain-containing protein</fullName>
    </recommendedName>
</protein>
<dbReference type="GO" id="GO:0008360">
    <property type="term" value="P:regulation of cell shape"/>
    <property type="evidence" value="ECO:0007669"/>
    <property type="project" value="UniProtKB-KW"/>
</dbReference>
<dbReference type="RefSeq" id="XP_004350919.1">
    <property type="nucleotide sequence ID" value="XM_004350868.1"/>
</dbReference>
<dbReference type="GeneID" id="14865886"/>
<evidence type="ECO:0000256" key="6">
    <source>
        <dbReference type="SAM" id="SignalP"/>
    </source>
</evidence>
<dbReference type="Proteomes" id="UP000007797">
    <property type="component" value="Unassembled WGS sequence"/>
</dbReference>
<dbReference type="InterPro" id="IPR036365">
    <property type="entry name" value="PGBD-like_sf"/>
</dbReference>
<reference evidence="10" key="1">
    <citation type="journal article" date="2011" name="Genome Res.">
        <title>Phylogeny-wide analysis of social amoeba genomes highlights ancient origins for complex intercellular communication.</title>
        <authorList>
            <person name="Heidel A.J."/>
            <person name="Lawal H.M."/>
            <person name="Felder M."/>
            <person name="Schilde C."/>
            <person name="Helps N.R."/>
            <person name="Tunggal B."/>
            <person name="Rivero F."/>
            <person name="John U."/>
            <person name="Schleicher M."/>
            <person name="Eichinger L."/>
            <person name="Platzer M."/>
            <person name="Noegel A.A."/>
            <person name="Schaap P."/>
            <person name="Gloeckner G."/>
        </authorList>
    </citation>
    <scope>NUCLEOTIDE SEQUENCE [LARGE SCALE GENOMIC DNA]</scope>
    <source>
        <strain evidence="10">SH3</strain>
    </source>
</reference>
<dbReference type="UniPathway" id="UPA00219"/>